<evidence type="ECO:0000256" key="2">
    <source>
        <dbReference type="ARBA" id="ARBA00022630"/>
    </source>
</evidence>
<organism evidence="9 10">
    <name type="scientific">Rhododendron williamsianum</name>
    <dbReference type="NCBI Taxonomy" id="262921"/>
    <lineage>
        <taxon>Eukaryota</taxon>
        <taxon>Viridiplantae</taxon>
        <taxon>Streptophyta</taxon>
        <taxon>Embryophyta</taxon>
        <taxon>Tracheophyta</taxon>
        <taxon>Spermatophyta</taxon>
        <taxon>Magnoliopsida</taxon>
        <taxon>eudicotyledons</taxon>
        <taxon>Gunneridae</taxon>
        <taxon>Pentapetalae</taxon>
        <taxon>asterids</taxon>
        <taxon>Ericales</taxon>
        <taxon>Ericaceae</taxon>
        <taxon>Ericoideae</taxon>
        <taxon>Rhodoreae</taxon>
        <taxon>Rhododendron</taxon>
    </lineage>
</organism>
<proteinExistence type="inferred from homology"/>
<comment type="similarity">
    <text evidence="1">Belongs to the GMC oxidoreductase family.</text>
</comment>
<dbReference type="GO" id="GO:0046577">
    <property type="term" value="F:long-chain-alcohol oxidase activity"/>
    <property type="evidence" value="ECO:0007669"/>
    <property type="project" value="InterPro"/>
</dbReference>
<dbReference type="GO" id="GO:0050660">
    <property type="term" value="F:flavin adenine dinucleotide binding"/>
    <property type="evidence" value="ECO:0007669"/>
    <property type="project" value="InterPro"/>
</dbReference>
<feature type="domain" description="Glucose-methanol-choline oxidoreductase N-terminal" evidence="7">
    <location>
        <begin position="196"/>
        <end position="415"/>
    </location>
</feature>
<feature type="non-terminal residue" evidence="9">
    <location>
        <position position="1"/>
    </location>
</feature>
<feature type="region of interest" description="Disordered" evidence="6">
    <location>
        <begin position="65"/>
        <end position="112"/>
    </location>
</feature>
<reference evidence="9 10" key="1">
    <citation type="journal article" date="2019" name="Genome Biol. Evol.">
        <title>The Rhododendron genome and chromosomal organization provide insight into shared whole-genome duplications across the heath family (Ericaceae).</title>
        <authorList>
            <person name="Soza V.L."/>
            <person name="Lindsley D."/>
            <person name="Waalkes A."/>
            <person name="Ramage E."/>
            <person name="Patwardhan R.P."/>
            <person name="Burton J.N."/>
            <person name="Adey A."/>
            <person name="Kumar A."/>
            <person name="Qiu R."/>
            <person name="Shendure J."/>
            <person name="Hall B."/>
        </authorList>
    </citation>
    <scope>NUCLEOTIDE SEQUENCE [LARGE SCALE GENOMIC DNA]</scope>
    <source>
        <strain evidence="9">RSF 1966-606</strain>
    </source>
</reference>
<keyword evidence="10" id="KW-1185">Reference proteome</keyword>
<name>A0A6A4M457_9ERIC</name>
<evidence type="ECO:0000256" key="5">
    <source>
        <dbReference type="PIRSR" id="PIRSR028937-2"/>
    </source>
</evidence>
<evidence type="ECO:0000256" key="1">
    <source>
        <dbReference type="ARBA" id="ARBA00010790"/>
    </source>
</evidence>
<dbReference type="Proteomes" id="UP000428333">
    <property type="component" value="Linkage Group LG01"/>
</dbReference>
<comment type="caution">
    <text evidence="9">The sequence shown here is derived from an EMBL/GenBank/DDBJ whole genome shotgun (WGS) entry which is preliminary data.</text>
</comment>
<feature type="domain" description="FAD-dependent oxidoreductase 2 FAD-binding" evidence="8">
    <location>
        <begin position="149"/>
        <end position="185"/>
    </location>
</feature>
<dbReference type="PANTHER" id="PTHR46056">
    <property type="entry name" value="LONG-CHAIN-ALCOHOL OXIDASE"/>
    <property type="match status" value="1"/>
</dbReference>
<protein>
    <submittedName>
        <fullName evidence="9">Uncharacterized protein</fullName>
    </submittedName>
</protein>
<keyword evidence="2" id="KW-0285">Flavoprotein</keyword>
<evidence type="ECO:0000259" key="7">
    <source>
        <dbReference type="Pfam" id="PF00732"/>
    </source>
</evidence>
<evidence type="ECO:0000256" key="4">
    <source>
        <dbReference type="ARBA" id="ARBA00023002"/>
    </source>
</evidence>
<feature type="compositionally biased region" description="Polar residues" evidence="6">
    <location>
        <begin position="65"/>
        <end position="82"/>
    </location>
</feature>
<evidence type="ECO:0000313" key="9">
    <source>
        <dbReference type="EMBL" id="KAE9466203.1"/>
    </source>
</evidence>
<dbReference type="InterPro" id="IPR012400">
    <property type="entry name" value="Long_Oxdase"/>
</dbReference>
<dbReference type="AlphaFoldDB" id="A0A6A4M457"/>
<gene>
    <name evidence="9" type="ORF">C3L33_01888</name>
</gene>
<dbReference type="InterPro" id="IPR036188">
    <property type="entry name" value="FAD/NAD-bd_sf"/>
</dbReference>
<sequence>MERECHPLLRGGRREHKYGHEFSAAEMESLTSVCEAILPPLPLNSLEVTGKDAQTNKAIQLFHTASGSQNSVPQEVNGNAENPTWEALGYQPGTGESLSQSDLKKSRPLQNGVVETTHESETTLLHSLKQKGLKVTAHPEQNTYRIECDVVIVGSGCGGGVAAGVLASSGLKVVVVERGNYFHGTDYSLLEGPSLSELFVQGGPFPTLNGEMMLMAGSTVGGGTAVNWSACLKPPKSVLQEWAEERKIPLFLTPQYLSAIEAVCKRIGVTEGCEREGFQNQILRKGCEKLGLDVEDVARNATESHYCGSCCYGCRKGNKKGTDSTWLVDAVDHGAVIITGCKAERLVLEGNKHGGSRRKTCFGVIAKSLNKSITKRLRIEAKVTVSACGALLTPPLLISSGLRNKHIGRNLHLQPLLMAWGYFPESNPELEGKPYEGGIITSVLHVRPEGFNGRALIECPALGPGLFAALCPWESGLDVKNRMLKYDRTAHLFTLIRDQGSGEIKHEGRISYKMGRLDRETMKAALRQALRILVAAGAVEAEAKLNGNNNGASFVGTEGDERRSTGEKGIYSKLLKLLLKNQQ</sequence>
<evidence type="ECO:0000256" key="3">
    <source>
        <dbReference type="ARBA" id="ARBA00022827"/>
    </source>
</evidence>
<evidence type="ECO:0000259" key="8">
    <source>
        <dbReference type="Pfam" id="PF00890"/>
    </source>
</evidence>
<dbReference type="InterPro" id="IPR000172">
    <property type="entry name" value="GMC_OxRdtase_N"/>
</dbReference>
<keyword evidence="3 5" id="KW-0274">FAD</keyword>
<accession>A0A6A4M457</accession>
<dbReference type="PANTHER" id="PTHR46056:SF10">
    <property type="entry name" value="LONG-CHAIN-ALCOHOL OXIDASE FAO3"/>
    <property type="match status" value="1"/>
</dbReference>
<evidence type="ECO:0000313" key="10">
    <source>
        <dbReference type="Proteomes" id="UP000428333"/>
    </source>
</evidence>
<dbReference type="InterPro" id="IPR003953">
    <property type="entry name" value="FAD-dep_OxRdtase_2_FAD-bd"/>
</dbReference>
<evidence type="ECO:0000256" key="6">
    <source>
        <dbReference type="SAM" id="MobiDB-lite"/>
    </source>
</evidence>
<dbReference type="SUPFAM" id="SSF51905">
    <property type="entry name" value="FAD/NAD(P)-binding domain"/>
    <property type="match status" value="1"/>
</dbReference>
<feature type="binding site" evidence="5">
    <location>
        <begin position="148"/>
        <end position="163"/>
    </location>
    <ligand>
        <name>FAD</name>
        <dbReference type="ChEBI" id="CHEBI:57692"/>
    </ligand>
</feature>
<dbReference type="PIRSF" id="PIRSF028937">
    <property type="entry name" value="Lg_Ch_AO"/>
    <property type="match status" value="1"/>
</dbReference>
<dbReference type="Pfam" id="PF00732">
    <property type="entry name" value="GMC_oxred_N"/>
    <property type="match status" value="1"/>
</dbReference>
<dbReference type="OrthoDB" id="269227at2759"/>
<dbReference type="Gene3D" id="3.50.50.60">
    <property type="entry name" value="FAD/NAD(P)-binding domain"/>
    <property type="match status" value="1"/>
</dbReference>
<dbReference type="Pfam" id="PF00890">
    <property type="entry name" value="FAD_binding_2"/>
    <property type="match status" value="1"/>
</dbReference>
<keyword evidence="4" id="KW-0560">Oxidoreductase</keyword>
<dbReference type="EMBL" id="QEFC01000102">
    <property type="protein sequence ID" value="KAE9466203.1"/>
    <property type="molecule type" value="Genomic_DNA"/>
</dbReference>